<dbReference type="KEGG" id="lrs:PX52LOC_01382"/>
<dbReference type="AlphaFoldDB" id="A0A5C1A8H6"/>
<gene>
    <name evidence="4" type="ORF">PX52LOC_01382</name>
</gene>
<protein>
    <recommendedName>
        <fullName evidence="3">DUF1559 domain-containing protein</fullName>
    </recommendedName>
</protein>
<dbReference type="EMBL" id="CP042425">
    <property type="protein sequence ID" value="QEL14493.1"/>
    <property type="molecule type" value="Genomic_DNA"/>
</dbReference>
<keyword evidence="2" id="KW-0812">Transmembrane</keyword>
<evidence type="ECO:0000256" key="1">
    <source>
        <dbReference type="ARBA" id="ARBA00022481"/>
    </source>
</evidence>
<dbReference type="Pfam" id="PF07596">
    <property type="entry name" value="SBP_bac_10"/>
    <property type="match status" value="1"/>
</dbReference>
<dbReference type="InterPro" id="IPR012902">
    <property type="entry name" value="N_methyl_site"/>
</dbReference>
<dbReference type="Pfam" id="PF07963">
    <property type="entry name" value="N_methyl"/>
    <property type="match status" value="1"/>
</dbReference>
<dbReference type="InterPro" id="IPR045584">
    <property type="entry name" value="Pilin-like"/>
</dbReference>
<dbReference type="PANTHER" id="PTHR30093:SF2">
    <property type="entry name" value="TYPE II SECRETION SYSTEM PROTEIN H"/>
    <property type="match status" value="1"/>
</dbReference>
<evidence type="ECO:0000313" key="5">
    <source>
        <dbReference type="Proteomes" id="UP000324974"/>
    </source>
</evidence>
<dbReference type="InterPro" id="IPR027558">
    <property type="entry name" value="Pre_pil_HX9DG_C"/>
</dbReference>
<dbReference type="Gene3D" id="3.30.700.10">
    <property type="entry name" value="Glycoprotein, Type 4 Pilin"/>
    <property type="match status" value="1"/>
</dbReference>
<evidence type="ECO:0000256" key="2">
    <source>
        <dbReference type="SAM" id="Phobius"/>
    </source>
</evidence>
<dbReference type="PROSITE" id="PS00409">
    <property type="entry name" value="PROKAR_NTER_METHYL"/>
    <property type="match status" value="1"/>
</dbReference>
<dbReference type="NCBIfam" id="TIGR02532">
    <property type="entry name" value="IV_pilin_GFxxxE"/>
    <property type="match status" value="1"/>
</dbReference>
<keyword evidence="5" id="KW-1185">Reference proteome</keyword>
<evidence type="ECO:0000313" key="4">
    <source>
        <dbReference type="EMBL" id="QEL14493.1"/>
    </source>
</evidence>
<keyword evidence="2" id="KW-1133">Transmembrane helix</keyword>
<dbReference type="PRINTS" id="PR00813">
    <property type="entry name" value="BCTERIALGSPG"/>
</dbReference>
<feature type="transmembrane region" description="Helical" evidence="2">
    <location>
        <begin position="12"/>
        <end position="32"/>
    </location>
</feature>
<dbReference type="InterPro" id="IPR011453">
    <property type="entry name" value="DUF1559"/>
</dbReference>
<dbReference type="NCBIfam" id="TIGR04294">
    <property type="entry name" value="pre_pil_HX9DG"/>
    <property type="match status" value="1"/>
</dbReference>
<dbReference type="PANTHER" id="PTHR30093">
    <property type="entry name" value="GENERAL SECRETION PATHWAY PROTEIN G"/>
    <property type="match status" value="1"/>
</dbReference>
<keyword evidence="1" id="KW-0488">Methylation</keyword>
<evidence type="ECO:0000259" key="3">
    <source>
        <dbReference type="Pfam" id="PF07596"/>
    </source>
</evidence>
<name>A0A5C1A8H6_9BACT</name>
<reference evidence="5" key="1">
    <citation type="submission" date="2019-08" db="EMBL/GenBank/DDBJ databases">
        <title>Limnoglobus roseus gen. nov., sp. nov., a novel freshwater planctomycete with a giant genome from the family Gemmataceae.</title>
        <authorList>
            <person name="Kulichevskaya I.S."/>
            <person name="Naumoff D.G."/>
            <person name="Miroshnikov K."/>
            <person name="Ivanova A."/>
            <person name="Philippov D.A."/>
            <person name="Hakobyan A."/>
            <person name="Rijpstra I.C."/>
            <person name="Sinninghe Damste J.S."/>
            <person name="Liesack W."/>
            <person name="Dedysh S.N."/>
        </authorList>
    </citation>
    <scope>NUCLEOTIDE SEQUENCE [LARGE SCALE GENOMIC DNA]</scope>
    <source>
        <strain evidence="5">PX52</strain>
    </source>
</reference>
<accession>A0A5C1A8H6</accession>
<dbReference type="SUPFAM" id="SSF54523">
    <property type="entry name" value="Pili subunits"/>
    <property type="match status" value="1"/>
</dbReference>
<dbReference type="RefSeq" id="WP_218575289.1">
    <property type="nucleotide sequence ID" value="NZ_CP042425.1"/>
</dbReference>
<organism evidence="4 5">
    <name type="scientific">Limnoglobus roseus</name>
    <dbReference type="NCBI Taxonomy" id="2598579"/>
    <lineage>
        <taxon>Bacteria</taxon>
        <taxon>Pseudomonadati</taxon>
        <taxon>Planctomycetota</taxon>
        <taxon>Planctomycetia</taxon>
        <taxon>Gemmatales</taxon>
        <taxon>Gemmataceae</taxon>
        <taxon>Limnoglobus</taxon>
    </lineage>
</organism>
<dbReference type="GO" id="GO:0015628">
    <property type="term" value="P:protein secretion by the type II secretion system"/>
    <property type="evidence" value="ECO:0007669"/>
    <property type="project" value="InterPro"/>
</dbReference>
<dbReference type="GO" id="GO:0015627">
    <property type="term" value="C:type II protein secretion system complex"/>
    <property type="evidence" value="ECO:0007669"/>
    <property type="project" value="InterPro"/>
</dbReference>
<dbReference type="Proteomes" id="UP000324974">
    <property type="component" value="Chromosome"/>
</dbReference>
<feature type="domain" description="DUF1559" evidence="3">
    <location>
        <begin position="33"/>
        <end position="320"/>
    </location>
</feature>
<sequence>MLVRTRRGFTLIELLVVIAIIAILIGLLLPAVQKVREAAARAKCQNNLKQIGLALHNYELTNGRFPPAGVYPANATAGDAWSAHTRILPYIEGGNTFNQVDFTMNANVQDIVTRQRIPVYVCPSEVNDMQKAATGTTGPSSINRWPTTYAAAVGTWMAWNPTTGQGGDGAMTFSTSLTNSVSVASITDGTSNTVGFAEVKAYTYNLKSNASLPATTPIPNPTAADVVALGGTLGTTPSGHTGWTEAQTFHMGMTFVLPPNTKVIYNSAGTDYDVDQLSGNEGSPTRISFDAVTSRSFHTGVVNALFMDGSVRTVRNTIDPYAWRAVGSRNGGEVTPTDF</sequence>
<dbReference type="InterPro" id="IPR000983">
    <property type="entry name" value="Bac_GSPG_pilin"/>
</dbReference>
<keyword evidence="2" id="KW-0472">Membrane</keyword>
<proteinExistence type="predicted"/>